<dbReference type="InterPro" id="IPR011075">
    <property type="entry name" value="TetR_C"/>
</dbReference>
<dbReference type="OrthoDB" id="9796019at2"/>
<reference evidence="8" key="1">
    <citation type="submission" date="2016-10" db="EMBL/GenBank/DDBJ databases">
        <authorList>
            <person name="Varghese N."/>
        </authorList>
    </citation>
    <scope>NUCLEOTIDE SEQUENCE [LARGE SCALE GENOMIC DNA]</scope>
    <source>
        <strain evidence="8">DSM 45096 / BCRC 16803 / CGMCC 4.1857 / CIP 109030 / JCM 12277 / KCTC 19219 / NBRC 100920 / 33214</strain>
    </source>
</reference>
<dbReference type="InterPro" id="IPR036271">
    <property type="entry name" value="Tet_transcr_reg_TetR-rel_C_sf"/>
</dbReference>
<dbReference type="SUPFAM" id="SSF48498">
    <property type="entry name" value="Tetracyclin repressor-like, C-terminal domain"/>
    <property type="match status" value="1"/>
</dbReference>
<dbReference type="Gene3D" id="1.10.357.10">
    <property type="entry name" value="Tetracycline Repressor, domain 2"/>
    <property type="match status" value="1"/>
</dbReference>
<dbReference type="PROSITE" id="PS50977">
    <property type="entry name" value="HTH_TETR_2"/>
    <property type="match status" value="1"/>
</dbReference>
<gene>
    <name evidence="7" type="ORF">SAMN05414137_102198</name>
</gene>
<organism evidence="7 8">
    <name type="scientific">Streptacidiphilus jiangxiensis</name>
    <dbReference type="NCBI Taxonomy" id="235985"/>
    <lineage>
        <taxon>Bacteria</taxon>
        <taxon>Bacillati</taxon>
        <taxon>Actinomycetota</taxon>
        <taxon>Actinomycetes</taxon>
        <taxon>Kitasatosporales</taxon>
        <taxon>Streptomycetaceae</taxon>
        <taxon>Streptacidiphilus</taxon>
    </lineage>
</organism>
<sequence>MQAEFHLHSESATPEGAPGTHRPGGRTARNREAVLDAALATLAEVGYADTCVQDIATRAGVAPSTIYRRWGNRDGIILDLALTLVAEPVAALPDTGDLETDLAALAHAIVEVMQSPRIGLVQSILFAAAVQTPTARQTLNTIITRRVEDTKGIAERAVARGELPADTDPARVINTLAAPIYHRWFITGETPDTDDLTRFAKVATLAARHGLLS</sequence>
<dbReference type="Gene3D" id="1.10.10.60">
    <property type="entry name" value="Homeodomain-like"/>
    <property type="match status" value="1"/>
</dbReference>
<dbReference type="STRING" id="235985.SAMN05414137_102198"/>
<evidence type="ECO:0000256" key="4">
    <source>
        <dbReference type="PROSITE-ProRule" id="PRU00335"/>
    </source>
</evidence>
<dbReference type="eggNOG" id="COG1309">
    <property type="taxonomic scope" value="Bacteria"/>
</dbReference>
<keyword evidence="1" id="KW-0805">Transcription regulation</keyword>
<evidence type="ECO:0000256" key="1">
    <source>
        <dbReference type="ARBA" id="ARBA00023015"/>
    </source>
</evidence>
<feature type="domain" description="HTH tetR-type" evidence="6">
    <location>
        <begin position="28"/>
        <end position="88"/>
    </location>
</feature>
<dbReference type="Pfam" id="PF00440">
    <property type="entry name" value="TetR_N"/>
    <property type="match status" value="1"/>
</dbReference>
<dbReference type="SUPFAM" id="SSF46689">
    <property type="entry name" value="Homeodomain-like"/>
    <property type="match status" value="1"/>
</dbReference>
<dbReference type="Pfam" id="PF16859">
    <property type="entry name" value="TetR_C_11"/>
    <property type="match status" value="1"/>
</dbReference>
<accession>A0A1H7HFX7</accession>
<evidence type="ECO:0000313" key="8">
    <source>
        <dbReference type="Proteomes" id="UP000183015"/>
    </source>
</evidence>
<keyword evidence="2 4" id="KW-0238">DNA-binding</keyword>
<keyword evidence="3" id="KW-0804">Transcription</keyword>
<dbReference type="Proteomes" id="UP000183015">
    <property type="component" value="Unassembled WGS sequence"/>
</dbReference>
<evidence type="ECO:0000259" key="6">
    <source>
        <dbReference type="PROSITE" id="PS50977"/>
    </source>
</evidence>
<protein>
    <submittedName>
        <fullName evidence="7">DNA-binding transcriptional regulator, AcrR family</fullName>
    </submittedName>
</protein>
<feature type="region of interest" description="Disordered" evidence="5">
    <location>
        <begin position="1"/>
        <end position="27"/>
    </location>
</feature>
<proteinExistence type="predicted"/>
<dbReference type="GO" id="GO:0000976">
    <property type="term" value="F:transcription cis-regulatory region binding"/>
    <property type="evidence" value="ECO:0007669"/>
    <property type="project" value="TreeGrafter"/>
</dbReference>
<dbReference type="PRINTS" id="PR00455">
    <property type="entry name" value="HTHTETR"/>
</dbReference>
<keyword evidence="8" id="KW-1185">Reference proteome</keyword>
<dbReference type="PANTHER" id="PTHR30055">
    <property type="entry name" value="HTH-TYPE TRANSCRIPTIONAL REGULATOR RUTR"/>
    <property type="match status" value="1"/>
</dbReference>
<dbReference type="EMBL" id="FOAZ01000002">
    <property type="protein sequence ID" value="SEK49209.1"/>
    <property type="molecule type" value="Genomic_DNA"/>
</dbReference>
<dbReference type="RefSeq" id="WP_042448560.1">
    <property type="nucleotide sequence ID" value="NZ_BBPN01000014.1"/>
</dbReference>
<evidence type="ECO:0000256" key="2">
    <source>
        <dbReference type="ARBA" id="ARBA00023125"/>
    </source>
</evidence>
<evidence type="ECO:0000313" key="7">
    <source>
        <dbReference type="EMBL" id="SEK49209.1"/>
    </source>
</evidence>
<dbReference type="PANTHER" id="PTHR30055:SF148">
    <property type="entry name" value="TETR-FAMILY TRANSCRIPTIONAL REGULATOR"/>
    <property type="match status" value="1"/>
</dbReference>
<evidence type="ECO:0000256" key="5">
    <source>
        <dbReference type="SAM" id="MobiDB-lite"/>
    </source>
</evidence>
<evidence type="ECO:0000256" key="3">
    <source>
        <dbReference type="ARBA" id="ARBA00023163"/>
    </source>
</evidence>
<feature type="DNA-binding region" description="H-T-H motif" evidence="4">
    <location>
        <begin position="51"/>
        <end position="70"/>
    </location>
</feature>
<dbReference type="InterPro" id="IPR050109">
    <property type="entry name" value="HTH-type_TetR-like_transc_reg"/>
</dbReference>
<dbReference type="AlphaFoldDB" id="A0A1H7HFX7"/>
<dbReference type="GO" id="GO:0003700">
    <property type="term" value="F:DNA-binding transcription factor activity"/>
    <property type="evidence" value="ECO:0007669"/>
    <property type="project" value="TreeGrafter"/>
</dbReference>
<name>A0A1H7HFX7_STRJI</name>
<dbReference type="InterPro" id="IPR009057">
    <property type="entry name" value="Homeodomain-like_sf"/>
</dbReference>
<dbReference type="InterPro" id="IPR001647">
    <property type="entry name" value="HTH_TetR"/>
</dbReference>